<reference evidence="2" key="1">
    <citation type="submission" date="2021-02" db="EMBL/GenBank/DDBJ databases">
        <authorList>
            <person name="Nieuwenhuis M."/>
            <person name="Van De Peppel L.J.J."/>
        </authorList>
    </citation>
    <scope>NUCLEOTIDE SEQUENCE</scope>
    <source>
        <strain evidence="2">D49</strain>
    </source>
</reference>
<name>A0A9P7FNK1_9AGAR</name>
<feature type="compositionally biased region" description="Polar residues" evidence="1">
    <location>
        <begin position="212"/>
        <end position="221"/>
    </location>
</feature>
<dbReference type="EMBL" id="JABCKI010006126">
    <property type="protein sequence ID" value="KAG5635304.1"/>
    <property type="molecule type" value="Genomic_DNA"/>
</dbReference>
<evidence type="ECO:0000313" key="3">
    <source>
        <dbReference type="Proteomes" id="UP000717328"/>
    </source>
</evidence>
<sequence length="335" mass="36288">MIIDEKTLMHPPPPYVDSPGLPPFPSTARRAPTLTTLPPHLLLAIIYATFPQTPHPDESTPARQRRTLYWLSVSLRLVNRTLYATAMHVLRSTHLPAYAALVRPPYSSDPFPLVADSASTPLTSLQRETATLDRFIALKVREDVWADATDLHLSRPEAYRDLFDLAQPRARLEDLVRIYGIREGCVCVGAPPKPPSAVPQGSAKGKKDLARTPSNASTASLRASPSSTSFLASLFSSKSKSKSKQPSLPTPPPQPTPPPTPISFHLLSVTFSPRAAALVLSSGTPALSASLLVTSSSTPPVRRTIVSTPRARDEPLEAAAKRLVRELRSWLAEGG</sequence>
<evidence type="ECO:0000256" key="1">
    <source>
        <dbReference type="SAM" id="MobiDB-lite"/>
    </source>
</evidence>
<keyword evidence="3" id="KW-1185">Reference proteome</keyword>
<feature type="compositionally biased region" description="Pro residues" evidence="1">
    <location>
        <begin position="248"/>
        <end position="261"/>
    </location>
</feature>
<feature type="region of interest" description="Disordered" evidence="1">
    <location>
        <begin position="190"/>
        <end position="223"/>
    </location>
</feature>
<dbReference type="AlphaFoldDB" id="A0A9P7FNK1"/>
<protein>
    <submittedName>
        <fullName evidence="2">Uncharacterized protein</fullName>
    </submittedName>
</protein>
<organism evidence="2 3">
    <name type="scientific">Sphagnurus paluster</name>
    <dbReference type="NCBI Taxonomy" id="117069"/>
    <lineage>
        <taxon>Eukaryota</taxon>
        <taxon>Fungi</taxon>
        <taxon>Dikarya</taxon>
        <taxon>Basidiomycota</taxon>
        <taxon>Agaricomycotina</taxon>
        <taxon>Agaricomycetes</taxon>
        <taxon>Agaricomycetidae</taxon>
        <taxon>Agaricales</taxon>
        <taxon>Tricholomatineae</taxon>
        <taxon>Lyophyllaceae</taxon>
        <taxon>Sphagnurus</taxon>
    </lineage>
</organism>
<gene>
    <name evidence="2" type="ORF">H0H81_011776</name>
</gene>
<dbReference type="Proteomes" id="UP000717328">
    <property type="component" value="Unassembled WGS sequence"/>
</dbReference>
<dbReference type="OrthoDB" id="2536866at2759"/>
<evidence type="ECO:0000313" key="2">
    <source>
        <dbReference type="EMBL" id="KAG5635304.1"/>
    </source>
</evidence>
<proteinExistence type="predicted"/>
<comment type="caution">
    <text evidence="2">The sequence shown here is derived from an EMBL/GenBank/DDBJ whole genome shotgun (WGS) entry which is preliminary data.</text>
</comment>
<accession>A0A9P7FNK1</accession>
<feature type="region of interest" description="Disordered" evidence="1">
    <location>
        <begin position="239"/>
        <end position="262"/>
    </location>
</feature>
<reference evidence="2" key="2">
    <citation type="submission" date="2021-10" db="EMBL/GenBank/DDBJ databases">
        <title>Phylogenomics reveals ancestral predisposition of the termite-cultivated fungus Termitomyces towards a domesticated lifestyle.</title>
        <authorList>
            <person name="Auxier B."/>
            <person name="Grum-Grzhimaylo A."/>
            <person name="Cardenas M.E."/>
            <person name="Lodge J.D."/>
            <person name="Laessoe T."/>
            <person name="Pedersen O."/>
            <person name="Smith M.E."/>
            <person name="Kuyper T.W."/>
            <person name="Franco-Molano E.A."/>
            <person name="Baroni T.J."/>
            <person name="Aanen D.K."/>
        </authorList>
    </citation>
    <scope>NUCLEOTIDE SEQUENCE</scope>
    <source>
        <strain evidence="2">D49</strain>
    </source>
</reference>